<evidence type="ECO:0000256" key="6">
    <source>
        <dbReference type="ARBA" id="ARBA00023136"/>
    </source>
</evidence>
<dbReference type="PANTHER" id="PTHR13416">
    <property type="match status" value="1"/>
</dbReference>
<keyword evidence="9" id="KW-1185">Reference proteome</keyword>
<keyword evidence="6 7" id="KW-0472">Membrane</keyword>
<dbReference type="GO" id="GO:0071763">
    <property type="term" value="P:nuclear membrane organization"/>
    <property type="evidence" value="ECO:0007669"/>
    <property type="project" value="TreeGrafter"/>
</dbReference>
<gene>
    <name evidence="8" type="ORF">B1991_14805</name>
</gene>
<proteinExistence type="predicted"/>
<keyword evidence="5 7" id="KW-1133">Transmembrane helix</keyword>
<evidence type="ECO:0000256" key="1">
    <source>
        <dbReference type="ARBA" id="ARBA00004127"/>
    </source>
</evidence>
<feature type="transmembrane region" description="Helical" evidence="7">
    <location>
        <begin position="12"/>
        <end position="31"/>
    </location>
</feature>
<feature type="transmembrane region" description="Helical" evidence="7">
    <location>
        <begin position="269"/>
        <end position="288"/>
    </location>
</feature>
<dbReference type="EMBL" id="MWIO01000046">
    <property type="protein sequence ID" value="THD06064.1"/>
    <property type="molecule type" value="Genomic_DNA"/>
</dbReference>
<dbReference type="InterPro" id="IPR012430">
    <property type="entry name" value="TMEM43_fam"/>
</dbReference>
<evidence type="ECO:0000256" key="5">
    <source>
        <dbReference type="ARBA" id="ARBA00022989"/>
    </source>
</evidence>
<accession>A0A4S3KDT2</accession>
<protein>
    <submittedName>
        <fullName evidence="8">Uncharacterized protein</fullName>
    </submittedName>
</protein>
<dbReference type="PANTHER" id="PTHR13416:SF2">
    <property type="entry name" value="TRANSMEMBRANE PROTEIN 43"/>
    <property type="match status" value="1"/>
</dbReference>
<evidence type="ECO:0000313" key="8">
    <source>
        <dbReference type="EMBL" id="THD06064.1"/>
    </source>
</evidence>
<dbReference type="Proteomes" id="UP000306317">
    <property type="component" value="Unassembled WGS sequence"/>
</dbReference>
<name>A0A4S3KDT2_9GAMM</name>
<comment type="caution">
    <text evidence="8">The sequence shown here is derived from an EMBL/GenBank/DDBJ whole genome shotgun (WGS) entry which is preliminary data.</text>
</comment>
<reference evidence="8 9" key="1">
    <citation type="submission" date="2017-02" db="EMBL/GenBank/DDBJ databases">
        <title>Whole genome sequencing of Rhodanobacter lindaniclasticus DSM 17932.</title>
        <authorList>
            <person name="Kumar S."/>
            <person name="Patil P."/>
            <person name="Patil P.B."/>
        </authorList>
    </citation>
    <scope>NUCLEOTIDE SEQUENCE [LARGE SCALE GENOMIC DNA]</scope>
    <source>
        <strain evidence="8 9">DSM 17932</strain>
    </source>
</reference>
<evidence type="ECO:0000256" key="4">
    <source>
        <dbReference type="ARBA" id="ARBA00022824"/>
    </source>
</evidence>
<feature type="transmembrane region" description="Helical" evidence="7">
    <location>
        <begin position="295"/>
        <end position="317"/>
    </location>
</feature>
<evidence type="ECO:0000256" key="3">
    <source>
        <dbReference type="ARBA" id="ARBA00022692"/>
    </source>
</evidence>
<keyword evidence="3 7" id="KW-0812">Transmembrane</keyword>
<dbReference type="GO" id="GO:0006629">
    <property type="term" value="P:lipid metabolic process"/>
    <property type="evidence" value="ECO:0007669"/>
    <property type="project" value="TreeGrafter"/>
</dbReference>
<dbReference type="Pfam" id="PF07787">
    <property type="entry name" value="TMEM43"/>
    <property type="match status" value="1"/>
</dbReference>
<keyword evidence="4" id="KW-0256">Endoplasmic reticulum</keyword>
<evidence type="ECO:0000256" key="2">
    <source>
        <dbReference type="ARBA" id="ARBA00004586"/>
    </source>
</evidence>
<comment type="subcellular location">
    <subcellularLocation>
        <location evidence="1">Endomembrane system</location>
        <topology evidence="1">Multi-pass membrane protein</topology>
    </subcellularLocation>
    <subcellularLocation>
        <location evidence="2">Endoplasmic reticulum membrane</location>
    </subcellularLocation>
</comment>
<evidence type="ECO:0000256" key="7">
    <source>
        <dbReference type="SAM" id="Phobius"/>
    </source>
</evidence>
<evidence type="ECO:0000313" key="9">
    <source>
        <dbReference type="Proteomes" id="UP000306317"/>
    </source>
</evidence>
<organism evidence="8 9">
    <name type="scientific">Rhodanobacter lindaniclasticus</name>
    <dbReference type="NCBI Taxonomy" id="75310"/>
    <lineage>
        <taxon>Bacteria</taxon>
        <taxon>Pseudomonadati</taxon>
        <taxon>Pseudomonadota</taxon>
        <taxon>Gammaproteobacteria</taxon>
        <taxon>Lysobacterales</taxon>
        <taxon>Rhodanobacteraceae</taxon>
        <taxon>Rhodanobacter</taxon>
    </lineage>
</organism>
<sequence length="346" mass="37165">MELGKGMSWRLLALNIIGALLVLAGIGLEALNANSLIDFRQASVRHGGEAIELGADALPQPGQHGYMARLAGTPRVVEAPHDPEFNQTANTPVLVRHVEMFQWREISIGGSVHYELDWVDQPVDSSRFRDVRGHVNPGRFPIESKQFDAGLVQMGGFRLGRVLVHALPGSELIEPDPAALPQNLAVTFSRYQDYLVTSAHPGDPRLGDLRVSWSAVPLQQVTIVARLDGARLEAAADAPDGKGYQVQVGDVPLLALFPDLPVPPQYVTLWRVLSVLLAALGALALLAAQGRRRDPLLALGLGSIGVGAVASVLWLGGENAHVLGGWVVVTLVGVALSVWCLRRQDH</sequence>
<dbReference type="AlphaFoldDB" id="A0A4S3KDT2"/>
<dbReference type="RefSeq" id="WP_136259451.1">
    <property type="nucleotide sequence ID" value="NZ_MWIO01000046.1"/>
</dbReference>
<feature type="transmembrane region" description="Helical" evidence="7">
    <location>
        <begin position="323"/>
        <end position="341"/>
    </location>
</feature>
<dbReference type="OrthoDB" id="273988at2"/>
<dbReference type="GO" id="GO:0012505">
    <property type="term" value="C:endomembrane system"/>
    <property type="evidence" value="ECO:0007669"/>
    <property type="project" value="UniProtKB-SubCell"/>
</dbReference>